<name>A0A8X6V517_TRICX</name>
<keyword evidence="2" id="KW-1185">Reference proteome</keyword>
<dbReference type="Proteomes" id="UP000887159">
    <property type="component" value="Unassembled WGS sequence"/>
</dbReference>
<comment type="caution">
    <text evidence="1">The sequence shown here is derived from an EMBL/GenBank/DDBJ whole genome shotgun (WGS) entry which is preliminary data.</text>
</comment>
<reference evidence="1" key="1">
    <citation type="submission" date="2020-08" db="EMBL/GenBank/DDBJ databases">
        <title>Multicomponent nature underlies the extraordinary mechanical properties of spider dragline silk.</title>
        <authorList>
            <person name="Kono N."/>
            <person name="Nakamura H."/>
            <person name="Mori M."/>
            <person name="Yoshida Y."/>
            <person name="Ohtoshi R."/>
            <person name="Malay A.D."/>
            <person name="Moran D.A.P."/>
            <person name="Tomita M."/>
            <person name="Numata K."/>
            <person name="Arakawa K."/>
        </authorList>
    </citation>
    <scope>NUCLEOTIDE SEQUENCE</scope>
</reference>
<proteinExistence type="predicted"/>
<protein>
    <submittedName>
        <fullName evidence="1">Uncharacterized protein</fullName>
    </submittedName>
</protein>
<dbReference type="AlphaFoldDB" id="A0A8X6V517"/>
<organism evidence="1 2">
    <name type="scientific">Trichonephila clavipes</name>
    <name type="common">Golden silk orbweaver</name>
    <name type="synonym">Nephila clavipes</name>
    <dbReference type="NCBI Taxonomy" id="2585209"/>
    <lineage>
        <taxon>Eukaryota</taxon>
        <taxon>Metazoa</taxon>
        <taxon>Ecdysozoa</taxon>
        <taxon>Arthropoda</taxon>
        <taxon>Chelicerata</taxon>
        <taxon>Arachnida</taxon>
        <taxon>Araneae</taxon>
        <taxon>Araneomorphae</taxon>
        <taxon>Entelegynae</taxon>
        <taxon>Araneoidea</taxon>
        <taxon>Nephilidae</taxon>
        <taxon>Trichonephila</taxon>
    </lineage>
</organism>
<dbReference type="EMBL" id="BMAU01021248">
    <property type="protein sequence ID" value="GFY05077.1"/>
    <property type="molecule type" value="Genomic_DNA"/>
</dbReference>
<gene>
    <name evidence="1" type="ORF">TNCV_562091</name>
</gene>
<accession>A0A8X6V517</accession>
<evidence type="ECO:0000313" key="1">
    <source>
        <dbReference type="EMBL" id="GFY05077.1"/>
    </source>
</evidence>
<evidence type="ECO:0000313" key="2">
    <source>
        <dbReference type="Proteomes" id="UP000887159"/>
    </source>
</evidence>
<sequence length="96" mass="11174">MMHTFIQNGVVILSLCVPGNITEVLWTSKEKIKHNTSLGTSLLAEHFPAWCVFHARRQVQALPFDWEVNFDSQQHRAYLNCSTPNYFHCCQLWKPI</sequence>